<dbReference type="SMART" id="SM01192">
    <property type="entry name" value="Enolase_C"/>
    <property type="match status" value="1"/>
</dbReference>
<feature type="binding site" evidence="9">
    <location>
        <position position="342"/>
    </location>
    <ligand>
        <name>(2R)-2-phosphoglycerate</name>
        <dbReference type="ChEBI" id="CHEBI:58289"/>
    </ligand>
</feature>
<comment type="pathway">
    <text evidence="1 9">Carbohydrate degradation; glycolysis; pyruvate from D-glyceraldehyde 3-phosphate: step 4/5.</text>
</comment>
<keyword evidence="14" id="KW-0670">Pyruvate</keyword>
<dbReference type="InterPro" id="IPR020810">
    <property type="entry name" value="Enolase_C"/>
</dbReference>
<feature type="binding site" evidence="9">
    <location>
        <position position="167"/>
    </location>
    <ligand>
        <name>(2R)-2-phosphoglycerate</name>
        <dbReference type="ChEBI" id="CHEBI:58289"/>
    </ligand>
</feature>
<accession>A0A2M7W2Y1</accession>
<dbReference type="PRINTS" id="PR00148">
    <property type="entry name" value="ENOLASE"/>
</dbReference>
<dbReference type="InterPro" id="IPR000941">
    <property type="entry name" value="Enolase"/>
</dbReference>
<dbReference type="Pfam" id="PF03952">
    <property type="entry name" value="Enolase_N"/>
    <property type="match status" value="1"/>
</dbReference>
<dbReference type="GO" id="GO:0009986">
    <property type="term" value="C:cell surface"/>
    <property type="evidence" value="ECO:0007669"/>
    <property type="project" value="UniProtKB-SubCell"/>
</dbReference>
<evidence type="ECO:0000313" key="15">
    <source>
        <dbReference type="Proteomes" id="UP000228952"/>
    </source>
</evidence>
<reference evidence="15" key="1">
    <citation type="submission" date="2017-09" db="EMBL/GenBank/DDBJ databases">
        <title>Depth-based differentiation of microbial function through sediment-hosted aquifers and enrichment of novel symbionts in the deep terrestrial subsurface.</title>
        <authorList>
            <person name="Probst A.J."/>
            <person name="Ladd B."/>
            <person name="Jarett J.K."/>
            <person name="Geller-Mcgrath D.E."/>
            <person name="Sieber C.M.K."/>
            <person name="Emerson J.B."/>
            <person name="Anantharaman K."/>
            <person name="Thomas B.C."/>
            <person name="Malmstrom R."/>
            <person name="Stieglmeier M."/>
            <person name="Klingl A."/>
            <person name="Woyke T."/>
            <person name="Ryan C.M."/>
            <person name="Banfield J.F."/>
        </authorList>
    </citation>
    <scope>NUCLEOTIDE SEQUENCE [LARGE SCALE GENOMIC DNA]</scope>
</reference>
<keyword evidence="6 9" id="KW-0460">Magnesium</keyword>
<keyword evidence="8 9" id="KW-0456">Lyase</keyword>
<dbReference type="InterPro" id="IPR020809">
    <property type="entry name" value="Enolase_CS"/>
</dbReference>
<dbReference type="EC" id="4.2.1.11" evidence="3 9"/>
<protein>
    <recommendedName>
        <fullName evidence="4 9">Enolase</fullName>
        <ecNumber evidence="3 9">4.2.1.11</ecNumber>
    </recommendedName>
    <alternativeName>
        <fullName evidence="9">2-phospho-D-glycerate hydro-lyase</fullName>
    </alternativeName>
    <alternativeName>
        <fullName evidence="9">2-phosphoglycerate dehydratase</fullName>
    </alternativeName>
</protein>
<keyword evidence="9 11" id="KW-0479">Metal-binding</keyword>
<evidence type="ECO:0000256" key="11">
    <source>
        <dbReference type="PIRSR" id="PIRSR001400-3"/>
    </source>
</evidence>
<organism evidence="14 15">
    <name type="scientific">Candidatus Dojkabacteria bacterium CG_4_10_14_0_2_um_filter_Dojkabacteria_WS6_41_15</name>
    <dbReference type="NCBI Taxonomy" id="2014249"/>
    <lineage>
        <taxon>Bacteria</taxon>
        <taxon>Candidatus Dojkabacteria</taxon>
    </lineage>
</organism>
<dbReference type="GO" id="GO:0004634">
    <property type="term" value="F:phosphopyruvate hydratase activity"/>
    <property type="evidence" value="ECO:0007669"/>
    <property type="project" value="UniProtKB-UniRule"/>
</dbReference>
<dbReference type="GO" id="GO:0000015">
    <property type="term" value="C:phosphopyruvate hydratase complex"/>
    <property type="evidence" value="ECO:0007669"/>
    <property type="project" value="InterPro"/>
</dbReference>
<gene>
    <name evidence="9" type="primary">eno</name>
    <name evidence="14" type="ORF">COX64_00650</name>
</gene>
<dbReference type="CDD" id="cd03313">
    <property type="entry name" value="enolase"/>
    <property type="match status" value="1"/>
</dbReference>
<dbReference type="PROSITE" id="PS00164">
    <property type="entry name" value="ENOLASE"/>
    <property type="match status" value="1"/>
</dbReference>
<feature type="binding site" evidence="9 11">
    <location>
        <position position="289"/>
    </location>
    <ligand>
        <name>Mg(2+)</name>
        <dbReference type="ChEBI" id="CHEBI:18420"/>
    </ligand>
</feature>
<dbReference type="PANTHER" id="PTHR11902">
    <property type="entry name" value="ENOLASE"/>
    <property type="match status" value="1"/>
</dbReference>
<dbReference type="SUPFAM" id="SSF51604">
    <property type="entry name" value="Enolase C-terminal domain-like"/>
    <property type="match status" value="1"/>
</dbReference>
<proteinExistence type="inferred from homology"/>
<evidence type="ECO:0000259" key="13">
    <source>
        <dbReference type="SMART" id="SM01193"/>
    </source>
</evidence>
<dbReference type="HAMAP" id="MF_00318">
    <property type="entry name" value="Enolase"/>
    <property type="match status" value="1"/>
</dbReference>
<dbReference type="SFLD" id="SFLDG00178">
    <property type="entry name" value="enolase"/>
    <property type="match status" value="1"/>
</dbReference>
<dbReference type="Proteomes" id="UP000228952">
    <property type="component" value="Unassembled WGS sequence"/>
</dbReference>
<comment type="caution">
    <text evidence="9">Lacks conserved residue(s) required for the propagation of feature annotation.</text>
</comment>
<dbReference type="NCBIfam" id="TIGR01060">
    <property type="entry name" value="eno"/>
    <property type="match status" value="1"/>
</dbReference>
<dbReference type="InterPro" id="IPR036849">
    <property type="entry name" value="Enolase-like_C_sf"/>
</dbReference>
<dbReference type="InterPro" id="IPR020811">
    <property type="entry name" value="Enolase_N"/>
</dbReference>
<comment type="function">
    <text evidence="9">Catalyzes the reversible conversion of 2-phosphoglycerate (2-PG) into phosphoenolpyruvate (PEP). It is essential for the degradation of carbohydrates via glycolysis.</text>
</comment>
<comment type="cofactor">
    <cofactor evidence="11">
        <name>Mg(2+)</name>
        <dbReference type="ChEBI" id="CHEBI:18420"/>
    </cofactor>
    <text evidence="11">Mg(2+) is required for catalysis and for stabilizing the dimer.</text>
</comment>
<feature type="active site" description="Proton donor" evidence="9 10">
    <location>
        <position position="209"/>
    </location>
</feature>
<dbReference type="SMART" id="SM01193">
    <property type="entry name" value="Enolase_N"/>
    <property type="match status" value="1"/>
</dbReference>
<evidence type="ECO:0000256" key="9">
    <source>
        <dbReference type="HAMAP-Rule" id="MF_00318"/>
    </source>
</evidence>
<evidence type="ECO:0000256" key="2">
    <source>
        <dbReference type="ARBA" id="ARBA00009604"/>
    </source>
</evidence>
<evidence type="ECO:0000256" key="10">
    <source>
        <dbReference type="PIRSR" id="PIRSR001400-1"/>
    </source>
</evidence>
<feature type="binding site" evidence="9 11">
    <location>
        <position position="317"/>
    </location>
    <ligand>
        <name>Mg(2+)</name>
        <dbReference type="ChEBI" id="CHEBI:18420"/>
    </ligand>
</feature>
<evidence type="ECO:0000256" key="4">
    <source>
        <dbReference type="ARBA" id="ARBA00017068"/>
    </source>
</evidence>
<comment type="cofactor">
    <cofactor evidence="9">
        <name>Mg(2+)</name>
        <dbReference type="ChEBI" id="CHEBI:18420"/>
    </cofactor>
    <text evidence="9">Binds a second Mg(2+) ion via substrate during catalysis.</text>
</comment>
<feature type="domain" description="Enolase N-terminal" evidence="13">
    <location>
        <begin position="3"/>
        <end position="133"/>
    </location>
</feature>
<feature type="binding site" evidence="9 11">
    <location>
        <position position="247"/>
    </location>
    <ligand>
        <name>Mg(2+)</name>
        <dbReference type="ChEBI" id="CHEBI:18420"/>
    </ligand>
</feature>
<comment type="subcellular location">
    <subcellularLocation>
        <location evidence="9">Cytoplasm</location>
    </subcellularLocation>
    <subcellularLocation>
        <location evidence="9">Secreted</location>
    </subcellularLocation>
    <subcellularLocation>
        <location evidence="9">Cell surface</location>
    </subcellularLocation>
    <text evidence="9">Fractions of enolase are present in both the cytoplasm and on the cell surface.</text>
</comment>
<keyword evidence="7 9" id="KW-0324">Glycolysis</keyword>
<dbReference type="GO" id="GO:0000287">
    <property type="term" value="F:magnesium ion binding"/>
    <property type="evidence" value="ECO:0007669"/>
    <property type="project" value="UniProtKB-UniRule"/>
</dbReference>
<evidence type="ECO:0000256" key="3">
    <source>
        <dbReference type="ARBA" id="ARBA00012058"/>
    </source>
</evidence>
<evidence type="ECO:0000256" key="8">
    <source>
        <dbReference type="ARBA" id="ARBA00023239"/>
    </source>
</evidence>
<dbReference type="AlphaFoldDB" id="A0A2M7W2Y1"/>
<evidence type="ECO:0000256" key="7">
    <source>
        <dbReference type="ARBA" id="ARBA00023152"/>
    </source>
</evidence>
<comment type="similarity">
    <text evidence="2 9">Belongs to the enolase family.</text>
</comment>
<dbReference type="PIRSF" id="PIRSF001400">
    <property type="entry name" value="Enolase"/>
    <property type="match status" value="1"/>
</dbReference>
<evidence type="ECO:0000256" key="5">
    <source>
        <dbReference type="ARBA" id="ARBA00022525"/>
    </source>
</evidence>
<evidence type="ECO:0000256" key="6">
    <source>
        <dbReference type="ARBA" id="ARBA00022842"/>
    </source>
</evidence>
<feature type="active site" description="Proton acceptor" evidence="9 10">
    <location>
        <position position="342"/>
    </location>
</feature>
<name>A0A2M7W2Y1_9BACT</name>
<dbReference type="SFLD" id="SFLDS00001">
    <property type="entry name" value="Enolase"/>
    <property type="match status" value="1"/>
</dbReference>
<feature type="binding site" evidence="9">
    <location>
        <position position="394"/>
    </location>
    <ligand>
        <name>(2R)-2-phosphoglycerate</name>
        <dbReference type="ChEBI" id="CHEBI:58289"/>
    </ligand>
</feature>
<dbReference type="UniPathway" id="UPA00109">
    <property type="reaction ID" value="UER00187"/>
</dbReference>
<keyword evidence="5 9" id="KW-0964">Secreted</keyword>
<dbReference type="PANTHER" id="PTHR11902:SF1">
    <property type="entry name" value="ENOLASE"/>
    <property type="match status" value="1"/>
</dbReference>
<dbReference type="SUPFAM" id="SSF54826">
    <property type="entry name" value="Enolase N-terminal domain-like"/>
    <property type="match status" value="1"/>
</dbReference>
<dbReference type="GO" id="GO:0005576">
    <property type="term" value="C:extracellular region"/>
    <property type="evidence" value="ECO:0007669"/>
    <property type="project" value="UniProtKB-SubCell"/>
</dbReference>
<comment type="caution">
    <text evidence="14">The sequence shown here is derived from an EMBL/GenBank/DDBJ whole genome shotgun (WGS) entry which is preliminary data.</text>
</comment>
<dbReference type="SFLD" id="SFLDF00002">
    <property type="entry name" value="enolase"/>
    <property type="match status" value="1"/>
</dbReference>
<keyword evidence="9" id="KW-0963">Cytoplasm</keyword>
<evidence type="ECO:0000256" key="1">
    <source>
        <dbReference type="ARBA" id="ARBA00005031"/>
    </source>
</evidence>
<dbReference type="InterPro" id="IPR029017">
    <property type="entry name" value="Enolase-like_N"/>
</dbReference>
<dbReference type="Pfam" id="PF00113">
    <property type="entry name" value="Enolase_C"/>
    <property type="match status" value="1"/>
</dbReference>
<sequence>MKIAKLVAYEVLASGGYPTVEVKVTLDTGAIGIASVPYGASAGKHEAVVLTDQDKTRWNGNGVLKAVDNILNTIVPAIKDIPTENQIDLDTQLIQLDGTLDKAKLGGNAILAVSLAVARATANAKRLPLYRYLIETYHLEPDLNKLPQPMTVIIEGGKHADESTDFQEFCVVAKEQGSVAENVRRCLETYHQLKGILKENKLSTNGGNEGAFAPNGIPTNEKPLEFIVEAIKRAGYTPGGELGIAIDAAASEFYNGNYELKLENRQFTSDELIAYYSEWLDKYPFVSLEDMLAEDDWEGWVKLNQILKAKGIKHIGDDLTVTNIGRLRKAIENDAISGIIIKPNQIGTLSETIACCQIANEHGLITITSHRGGGETNDHFIADLAVAVGSAYVKVGPTRGERVSKYNRLMEIERELRG</sequence>
<evidence type="ECO:0000259" key="12">
    <source>
        <dbReference type="SMART" id="SM01192"/>
    </source>
</evidence>
<feature type="binding site" evidence="9">
    <location>
        <position position="371"/>
    </location>
    <ligand>
        <name>(2R)-2-phosphoglycerate</name>
        <dbReference type="ChEBI" id="CHEBI:58289"/>
    </ligand>
</feature>
<feature type="domain" description="Enolase C-terminal TIM barrel" evidence="12">
    <location>
        <begin position="143"/>
        <end position="418"/>
    </location>
</feature>
<comment type="catalytic activity">
    <reaction evidence="9">
        <text>(2R)-2-phosphoglycerate = phosphoenolpyruvate + H2O</text>
        <dbReference type="Rhea" id="RHEA:10164"/>
        <dbReference type="ChEBI" id="CHEBI:15377"/>
        <dbReference type="ChEBI" id="CHEBI:58289"/>
        <dbReference type="ChEBI" id="CHEBI:58702"/>
        <dbReference type="EC" id="4.2.1.11"/>
    </reaction>
</comment>
<evidence type="ECO:0000313" key="14">
    <source>
        <dbReference type="EMBL" id="PJA15505.1"/>
    </source>
</evidence>
<dbReference type="Gene3D" id="3.20.20.120">
    <property type="entry name" value="Enolase-like C-terminal domain"/>
    <property type="match status" value="1"/>
</dbReference>
<dbReference type="EMBL" id="PFQB01000015">
    <property type="protein sequence ID" value="PJA15505.1"/>
    <property type="molecule type" value="Genomic_DNA"/>
</dbReference>
<dbReference type="GO" id="GO:0006096">
    <property type="term" value="P:glycolytic process"/>
    <property type="evidence" value="ECO:0007669"/>
    <property type="project" value="UniProtKB-UniRule"/>
</dbReference>
<dbReference type="Gene3D" id="3.30.390.10">
    <property type="entry name" value="Enolase-like, N-terminal domain"/>
    <property type="match status" value="1"/>
</dbReference>